<sequence length="299" mass="34459">MSKYRRAHHAGSWYSNNGNALKTSIGSFFEKVNFQKQNVKAAICPHAGYAYCLETNSHVYSCIDVQNVKNIFILGPNHHIYNKGCLFPQVEKYETPLGFLEINRSIILDIMNSDKNNLYDYIEELDDEEEHSIEMQLPLIKYIIKDKDIKIIPIYVGCIGNDSDCLLKYNLLSNNGNPLKKYFQDEGNLFLFSSDFCHYGRRFSFTNILQKYHDKYVFKQIENMDMDAANIISRHDIEDFIDYLNKTHNTICGSNPIKIMLHNYSRSVSTKLMHYSQSNQAQSANDSSVSYAGMVSAIN</sequence>
<dbReference type="PANTHER" id="PTHR11060">
    <property type="entry name" value="PROTEIN MEMO1"/>
    <property type="match status" value="1"/>
</dbReference>
<accession>A0A1A8VLQ6</accession>
<dbReference type="Pfam" id="PF01875">
    <property type="entry name" value="Memo"/>
    <property type="match status" value="1"/>
</dbReference>
<comment type="similarity">
    <text evidence="1">Belongs to the MEMO1 family.</text>
</comment>
<reference evidence="2" key="1">
    <citation type="submission" date="2016-05" db="EMBL/GenBank/DDBJ databases">
        <authorList>
            <person name="Lavstsen T."/>
            <person name="Jespersen J.S."/>
        </authorList>
    </citation>
    <scope>NUCLEOTIDE SEQUENCE [LARGE SCALE GENOMIC DNA]</scope>
</reference>
<evidence type="ECO:0000313" key="4">
    <source>
        <dbReference type="Proteomes" id="UP000078546"/>
    </source>
</evidence>
<evidence type="ECO:0000313" key="3">
    <source>
        <dbReference type="EMBL" id="SBS82910.1"/>
    </source>
</evidence>
<protein>
    <submittedName>
        <fullName evidence="2">Memo-like protein</fullName>
    </submittedName>
</protein>
<dbReference type="InterPro" id="IPR002737">
    <property type="entry name" value="MEMO1_fam"/>
</dbReference>
<dbReference type="Gene3D" id="3.40.830.10">
    <property type="entry name" value="LigB-like"/>
    <property type="match status" value="1"/>
</dbReference>
<dbReference type="EMBL" id="FLQV01000148">
    <property type="protein sequence ID" value="SBS82910.1"/>
    <property type="molecule type" value="Genomic_DNA"/>
</dbReference>
<gene>
    <name evidence="3" type="ORF">POVCU1_008540</name>
    <name evidence="2" type="ORF">POVCU2_0009370</name>
</gene>
<reference evidence="4 5" key="2">
    <citation type="submission" date="2016-05" db="EMBL/GenBank/DDBJ databases">
        <authorList>
            <person name="Naeem Raeece"/>
        </authorList>
    </citation>
    <scope>NUCLEOTIDE SEQUENCE [LARGE SCALE GENOMIC DNA]</scope>
</reference>
<dbReference type="HAMAP" id="MF_00055">
    <property type="entry name" value="MEMO1"/>
    <property type="match status" value="1"/>
</dbReference>
<dbReference type="NCBIfam" id="TIGR04336">
    <property type="entry name" value="AmmeMemoSam_B"/>
    <property type="match status" value="1"/>
</dbReference>
<dbReference type="PANTHER" id="PTHR11060:SF0">
    <property type="entry name" value="PROTEIN MEMO1"/>
    <property type="match status" value="1"/>
</dbReference>
<dbReference type="EMBL" id="FLQU01000139">
    <property type="protein sequence ID" value="SBS81241.1"/>
    <property type="molecule type" value="Genomic_DNA"/>
</dbReference>
<proteinExistence type="inferred from homology"/>
<dbReference type="CDD" id="cd07361">
    <property type="entry name" value="MEMO_like"/>
    <property type="match status" value="1"/>
</dbReference>
<dbReference type="Proteomes" id="UP000078546">
    <property type="component" value="Unassembled WGS sequence"/>
</dbReference>
<evidence type="ECO:0000313" key="2">
    <source>
        <dbReference type="EMBL" id="SBS81241.1"/>
    </source>
</evidence>
<evidence type="ECO:0000256" key="1">
    <source>
        <dbReference type="ARBA" id="ARBA00006315"/>
    </source>
</evidence>
<dbReference type="AlphaFoldDB" id="A0A1A8VLQ6"/>
<dbReference type="Proteomes" id="UP000078560">
    <property type="component" value="Unassembled WGS sequence"/>
</dbReference>
<name>A0A1A8VLQ6_PLAOA</name>
<organism evidence="2 5">
    <name type="scientific">Plasmodium ovale curtisi</name>
    <dbReference type="NCBI Taxonomy" id="864141"/>
    <lineage>
        <taxon>Eukaryota</taxon>
        <taxon>Sar</taxon>
        <taxon>Alveolata</taxon>
        <taxon>Apicomplexa</taxon>
        <taxon>Aconoidasida</taxon>
        <taxon>Haemosporida</taxon>
        <taxon>Plasmodiidae</taxon>
        <taxon>Plasmodium</taxon>
        <taxon>Plasmodium (Plasmodium)</taxon>
    </lineage>
</organism>
<evidence type="ECO:0000313" key="5">
    <source>
        <dbReference type="Proteomes" id="UP000078560"/>
    </source>
</evidence>